<organism evidence="12 13">
    <name type="scientific">Solimonas marina</name>
    <dbReference type="NCBI Taxonomy" id="2714601"/>
    <lineage>
        <taxon>Bacteria</taxon>
        <taxon>Pseudomonadati</taxon>
        <taxon>Pseudomonadota</taxon>
        <taxon>Gammaproteobacteria</taxon>
        <taxon>Nevskiales</taxon>
        <taxon>Nevskiaceae</taxon>
        <taxon>Solimonas</taxon>
    </lineage>
</organism>
<sequence length="230" mass="25849">MTNAVRVLVVDDEKPIRRLLRTTLQAQDYDMLEAATAAEALDSVRRERPALVILDLGLPDRDGLDVLRELRAESAVPVIVLSSRDFEAAKVQALDEGADDYVSKPFGSEELMARIRAALRHRMQQQGARPLYRSGPLSVDLIHRRVQLGGDDVHLSPKEYALLEQLVLHAGKVLTHRTLIEAVWDGDLQTDVQYLRIYVRQLRQKLGPCHGQPEFIQTEAGVGYRLRAAD</sequence>
<proteinExistence type="predicted"/>
<keyword evidence="7" id="KW-0804">Transcription</keyword>
<feature type="DNA-binding region" description="OmpR/PhoB-type" evidence="9">
    <location>
        <begin position="129"/>
        <end position="228"/>
    </location>
</feature>
<dbReference type="PROSITE" id="PS51755">
    <property type="entry name" value="OMPR_PHOB"/>
    <property type="match status" value="1"/>
</dbReference>
<feature type="domain" description="OmpR/PhoB-type" evidence="11">
    <location>
        <begin position="129"/>
        <end position="228"/>
    </location>
</feature>
<dbReference type="CDD" id="cd00383">
    <property type="entry name" value="trans_reg_C"/>
    <property type="match status" value="1"/>
</dbReference>
<feature type="domain" description="Response regulatory" evidence="10">
    <location>
        <begin position="6"/>
        <end position="119"/>
    </location>
</feature>
<dbReference type="FunFam" id="3.40.50.2300:FF:000021">
    <property type="entry name" value="Two-component system response regulator KdpE"/>
    <property type="match status" value="1"/>
</dbReference>
<evidence type="ECO:0000256" key="8">
    <source>
        <dbReference type="PROSITE-ProRule" id="PRU00169"/>
    </source>
</evidence>
<accession>A0A969WHC2</accession>
<reference evidence="12" key="1">
    <citation type="submission" date="2020-03" db="EMBL/GenBank/DDBJ databases">
        <title>Solimonas marina sp. nov., isolated from deep seawater of the Pacific Ocean.</title>
        <authorList>
            <person name="Liu X."/>
            <person name="Lai Q."/>
            <person name="Sun F."/>
            <person name="Gai Y."/>
            <person name="Li G."/>
            <person name="Shao Z."/>
        </authorList>
    </citation>
    <scope>NUCLEOTIDE SEQUENCE</scope>
    <source>
        <strain evidence="12">C16B3</strain>
    </source>
</reference>
<name>A0A969WHC2_9GAMM</name>
<protein>
    <submittedName>
        <fullName evidence="12">Response regulator transcription factor</fullName>
    </submittedName>
</protein>
<dbReference type="Gene3D" id="1.10.10.10">
    <property type="entry name" value="Winged helix-like DNA-binding domain superfamily/Winged helix DNA-binding domain"/>
    <property type="match status" value="1"/>
</dbReference>
<evidence type="ECO:0000256" key="9">
    <source>
        <dbReference type="PROSITE-ProRule" id="PRU01091"/>
    </source>
</evidence>
<evidence type="ECO:0000313" key="12">
    <source>
        <dbReference type="EMBL" id="NKF24690.1"/>
    </source>
</evidence>
<dbReference type="SUPFAM" id="SSF52172">
    <property type="entry name" value="CheY-like"/>
    <property type="match status" value="1"/>
</dbReference>
<evidence type="ECO:0000256" key="6">
    <source>
        <dbReference type="ARBA" id="ARBA00023125"/>
    </source>
</evidence>
<evidence type="ECO:0000256" key="5">
    <source>
        <dbReference type="ARBA" id="ARBA00023015"/>
    </source>
</evidence>
<dbReference type="RefSeq" id="WP_168149999.1">
    <property type="nucleotide sequence ID" value="NZ_JAAVXB010000018.1"/>
</dbReference>
<dbReference type="GO" id="GO:0005829">
    <property type="term" value="C:cytosol"/>
    <property type="evidence" value="ECO:0007669"/>
    <property type="project" value="TreeGrafter"/>
</dbReference>
<dbReference type="SMART" id="SM00862">
    <property type="entry name" value="Trans_reg_C"/>
    <property type="match status" value="1"/>
</dbReference>
<dbReference type="PANTHER" id="PTHR48111">
    <property type="entry name" value="REGULATOR OF RPOS"/>
    <property type="match status" value="1"/>
</dbReference>
<comment type="subcellular location">
    <subcellularLocation>
        <location evidence="1">Cytoplasm</location>
    </subcellularLocation>
</comment>
<keyword evidence="5" id="KW-0805">Transcription regulation</keyword>
<dbReference type="PANTHER" id="PTHR48111:SF50">
    <property type="entry name" value="KDP OPERON TRANSCRIPTIONAL REGULATORY PROTEIN KDPE"/>
    <property type="match status" value="1"/>
</dbReference>
<dbReference type="EMBL" id="JAAVXB010000018">
    <property type="protein sequence ID" value="NKF24690.1"/>
    <property type="molecule type" value="Genomic_DNA"/>
</dbReference>
<dbReference type="GO" id="GO:0032993">
    <property type="term" value="C:protein-DNA complex"/>
    <property type="evidence" value="ECO:0007669"/>
    <property type="project" value="TreeGrafter"/>
</dbReference>
<dbReference type="GO" id="GO:0042802">
    <property type="term" value="F:identical protein binding"/>
    <property type="evidence" value="ECO:0007669"/>
    <property type="project" value="UniProtKB-ARBA"/>
</dbReference>
<evidence type="ECO:0000259" key="11">
    <source>
        <dbReference type="PROSITE" id="PS51755"/>
    </source>
</evidence>
<dbReference type="Gene3D" id="6.10.250.690">
    <property type="match status" value="1"/>
</dbReference>
<evidence type="ECO:0000259" key="10">
    <source>
        <dbReference type="PROSITE" id="PS50110"/>
    </source>
</evidence>
<dbReference type="InterPro" id="IPR039420">
    <property type="entry name" value="WalR-like"/>
</dbReference>
<feature type="modified residue" description="4-aspartylphosphate" evidence="8">
    <location>
        <position position="55"/>
    </location>
</feature>
<dbReference type="GO" id="GO:0045893">
    <property type="term" value="P:positive regulation of DNA-templated transcription"/>
    <property type="evidence" value="ECO:0007669"/>
    <property type="project" value="UniProtKB-ARBA"/>
</dbReference>
<evidence type="ECO:0000256" key="3">
    <source>
        <dbReference type="ARBA" id="ARBA00022553"/>
    </source>
</evidence>
<dbReference type="InterPro" id="IPR001789">
    <property type="entry name" value="Sig_transdc_resp-reg_receiver"/>
</dbReference>
<keyword evidence="4" id="KW-0902">Two-component regulatory system</keyword>
<keyword evidence="3 8" id="KW-0597">Phosphoprotein</keyword>
<dbReference type="Pfam" id="PF00072">
    <property type="entry name" value="Response_reg"/>
    <property type="match status" value="1"/>
</dbReference>
<dbReference type="PROSITE" id="PS50110">
    <property type="entry name" value="RESPONSE_REGULATORY"/>
    <property type="match status" value="1"/>
</dbReference>
<evidence type="ECO:0000256" key="7">
    <source>
        <dbReference type="ARBA" id="ARBA00023163"/>
    </source>
</evidence>
<comment type="caution">
    <text evidence="12">The sequence shown here is derived from an EMBL/GenBank/DDBJ whole genome shotgun (WGS) entry which is preliminary data.</text>
</comment>
<dbReference type="GO" id="GO:0000987">
    <property type="term" value="F:cis-regulatory region sequence-specific DNA binding"/>
    <property type="evidence" value="ECO:0007669"/>
    <property type="project" value="UniProtKB-ARBA"/>
</dbReference>
<evidence type="ECO:0000256" key="1">
    <source>
        <dbReference type="ARBA" id="ARBA00004496"/>
    </source>
</evidence>
<dbReference type="Proteomes" id="UP000653472">
    <property type="component" value="Unassembled WGS sequence"/>
</dbReference>
<dbReference type="SMART" id="SM00448">
    <property type="entry name" value="REC"/>
    <property type="match status" value="1"/>
</dbReference>
<keyword evidence="6 9" id="KW-0238">DNA-binding</keyword>
<dbReference type="InterPro" id="IPR036388">
    <property type="entry name" value="WH-like_DNA-bd_sf"/>
</dbReference>
<dbReference type="GO" id="GO:0000156">
    <property type="term" value="F:phosphorelay response regulator activity"/>
    <property type="evidence" value="ECO:0007669"/>
    <property type="project" value="TreeGrafter"/>
</dbReference>
<dbReference type="Gene3D" id="3.40.50.2300">
    <property type="match status" value="1"/>
</dbReference>
<dbReference type="Pfam" id="PF00486">
    <property type="entry name" value="Trans_reg_C"/>
    <property type="match status" value="1"/>
</dbReference>
<gene>
    <name evidence="12" type="ORF">G7Y82_20480</name>
</gene>
<evidence type="ECO:0000256" key="2">
    <source>
        <dbReference type="ARBA" id="ARBA00022490"/>
    </source>
</evidence>
<keyword evidence="2" id="KW-0963">Cytoplasm</keyword>
<dbReference type="AlphaFoldDB" id="A0A969WHC2"/>
<dbReference type="InterPro" id="IPR001867">
    <property type="entry name" value="OmpR/PhoB-type_DNA-bd"/>
</dbReference>
<evidence type="ECO:0000313" key="13">
    <source>
        <dbReference type="Proteomes" id="UP000653472"/>
    </source>
</evidence>
<keyword evidence="13" id="KW-1185">Reference proteome</keyword>
<evidence type="ECO:0000256" key="4">
    <source>
        <dbReference type="ARBA" id="ARBA00023012"/>
    </source>
</evidence>
<dbReference type="InterPro" id="IPR011006">
    <property type="entry name" value="CheY-like_superfamily"/>
</dbReference>